<evidence type="ECO:0000313" key="2">
    <source>
        <dbReference type="EMBL" id="RGT35178.1"/>
    </source>
</evidence>
<dbReference type="EMBL" id="QRWQ01000037">
    <property type="protein sequence ID" value="RGT35178.1"/>
    <property type="molecule type" value="Genomic_DNA"/>
</dbReference>
<evidence type="ECO:0000256" key="1">
    <source>
        <dbReference type="SAM" id="MobiDB-lite"/>
    </source>
</evidence>
<dbReference type="AlphaFoldDB" id="A0A412N9N0"/>
<organism evidence="2 3">
    <name type="scientific">Mediterraneibacter gnavus</name>
    <name type="common">Ruminococcus gnavus</name>
    <dbReference type="NCBI Taxonomy" id="33038"/>
    <lineage>
        <taxon>Bacteria</taxon>
        <taxon>Bacillati</taxon>
        <taxon>Bacillota</taxon>
        <taxon>Clostridia</taxon>
        <taxon>Lachnospirales</taxon>
        <taxon>Lachnospiraceae</taxon>
        <taxon>Mediterraneibacter</taxon>
    </lineage>
</organism>
<dbReference type="Proteomes" id="UP000283834">
    <property type="component" value="Unassembled WGS sequence"/>
</dbReference>
<comment type="caution">
    <text evidence="2">The sequence shown here is derived from an EMBL/GenBank/DDBJ whole genome shotgun (WGS) entry which is preliminary data.</text>
</comment>
<name>A0A412N9N0_MEDGN</name>
<accession>A0A412N9N0</accession>
<protein>
    <submittedName>
        <fullName evidence="2">Uncharacterized protein</fullName>
    </submittedName>
</protein>
<feature type="region of interest" description="Disordered" evidence="1">
    <location>
        <begin position="237"/>
        <end position="275"/>
    </location>
</feature>
<reference evidence="2 3" key="1">
    <citation type="submission" date="2018-08" db="EMBL/GenBank/DDBJ databases">
        <title>A genome reference for cultivated species of the human gut microbiota.</title>
        <authorList>
            <person name="Zou Y."/>
            <person name="Xue W."/>
            <person name="Luo G."/>
        </authorList>
    </citation>
    <scope>NUCLEOTIDE SEQUENCE [LARGE SCALE GENOMIC DNA]</scope>
    <source>
        <strain evidence="2 3">AF19-16AC</strain>
    </source>
</reference>
<feature type="non-terminal residue" evidence="2">
    <location>
        <position position="275"/>
    </location>
</feature>
<sequence>MENERGRQEVLMALQGVGRLGIMMDPVFKLTAAGTILLIQHFARMYKEGLLNRREFQNFQEFAKLTEGNYQIVNIPIGSWKELEKAGFVIQMEERGVRYVELPDLNQADGLVQVAIYGEDKLKFQAWYDRFLMAAMKGGEHELRDLNNLTSGRTSIVSIPIEQNVDLLKDDFDVLQVNYSMLPDLNVGDGDIQVVVANADLAKVEHWYRMYQEQCLTDGKEIPDFHTIDMGKYRETGAMDEESYVDTSSKEIQEAVSKYEGQEPGELEQKVLKQE</sequence>
<proteinExistence type="predicted"/>
<evidence type="ECO:0000313" key="3">
    <source>
        <dbReference type="Proteomes" id="UP000283834"/>
    </source>
</evidence>
<gene>
    <name evidence="2" type="ORF">DWX36_16965</name>
</gene>